<dbReference type="OrthoDB" id="4779267at2759"/>
<organism evidence="1 2">
    <name type="scientific">Eutypa lata (strain UCR-EL1)</name>
    <name type="common">Grapevine dieback disease fungus</name>
    <name type="synonym">Eutypa armeniacae</name>
    <dbReference type="NCBI Taxonomy" id="1287681"/>
    <lineage>
        <taxon>Eukaryota</taxon>
        <taxon>Fungi</taxon>
        <taxon>Dikarya</taxon>
        <taxon>Ascomycota</taxon>
        <taxon>Pezizomycotina</taxon>
        <taxon>Sordariomycetes</taxon>
        <taxon>Xylariomycetidae</taxon>
        <taxon>Xylariales</taxon>
        <taxon>Diatrypaceae</taxon>
        <taxon>Eutypa</taxon>
    </lineage>
</organism>
<dbReference type="HOGENOM" id="CLU_877259_0_0_1"/>
<dbReference type="AlphaFoldDB" id="M7SKA1"/>
<dbReference type="GO" id="GO:0003676">
    <property type="term" value="F:nucleic acid binding"/>
    <property type="evidence" value="ECO:0007669"/>
    <property type="project" value="InterPro"/>
</dbReference>
<dbReference type="OMA" id="EWAIISS"/>
<dbReference type="KEGG" id="ela:UCREL1_8269"/>
<sequence length="317" mass="36138">MEKINYDYEVRTTMKQWKMYIVKDVMTNSDLDHLMSLGWVILSSWVDNPKASWTTDRFLNIEEISFRLARNNSRMIVTACVTVPIPDEILLNIDADEPGSISGIMPSYKNELWLMRAAAVWGYGTGRSGSTGSWTQCESQDFSIVGLDIEKKDLCYCIYSFGHCSTMSLEEGRNPVIIKVKDSTKMCEEAYKIIESLAPDIVNIHNGFGFDLKRIAVSSSQSKLLNDKTERRRLGNSRSGVYWRLPNGTMIIDSMYDADKYLRAKWDSISLKSMAKMLELPPKLDGVEMVVEKSDDHDVTEMMRYNVCAAKEYALET</sequence>
<protein>
    <submittedName>
        <fullName evidence="1">Uncharacterized protein</fullName>
    </submittedName>
</protein>
<evidence type="ECO:0000313" key="1">
    <source>
        <dbReference type="EMBL" id="EMR64768.1"/>
    </source>
</evidence>
<dbReference type="InterPro" id="IPR012337">
    <property type="entry name" value="RNaseH-like_sf"/>
</dbReference>
<evidence type="ECO:0000313" key="2">
    <source>
        <dbReference type="Proteomes" id="UP000012174"/>
    </source>
</evidence>
<dbReference type="Proteomes" id="UP000012174">
    <property type="component" value="Unassembled WGS sequence"/>
</dbReference>
<name>M7SKA1_EUTLA</name>
<keyword evidence="2" id="KW-1185">Reference proteome</keyword>
<reference evidence="2" key="1">
    <citation type="journal article" date="2013" name="Genome Announc.">
        <title>Draft genome sequence of the grapevine dieback fungus Eutypa lata UCR-EL1.</title>
        <authorList>
            <person name="Blanco-Ulate B."/>
            <person name="Rolshausen P.E."/>
            <person name="Cantu D."/>
        </authorList>
    </citation>
    <scope>NUCLEOTIDE SEQUENCE [LARGE SCALE GENOMIC DNA]</scope>
    <source>
        <strain evidence="2">UCR-EL1</strain>
    </source>
</reference>
<dbReference type="EMBL" id="KB707003">
    <property type="protein sequence ID" value="EMR64768.1"/>
    <property type="molecule type" value="Genomic_DNA"/>
</dbReference>
<dbReference type="STRING" id="1287681.M7SKA1"/>
<dbReference type="InterPro" id="IPR036397">
    <property type="entry name" value="RNaseH_sf"/>
</dbReference>
<dbReference type="Gene3D" id="3.30.420.10">
    <property type="entry name" value="Ribonuclease H-like superfamily/Ribonuclease H"/>
    <property type="match status" value="1"/>
</dbReference>
<accession>M7SKA1</accession>
<proteinExistence type="predicted"/>
<dbReference type="SUPFAM" id="SSF53098">
    <property type="entry name" value="Ribonuclease H-like"/>
    <property type="match status" value="1"/>
</dbReference>
<dbReference type="eggNOG" id="ENOG502T1DY">
    <property type="taxonomic scope" value="Eukaryota"/>
</dbReference>
<gene>
    <name evidence="1" type="ORF">UCREL1_8269</name>
</gene>